<dbReference type="SMART" id="SM00448">
    <property type="entry name" value="REC"/>
    <property type="match status" value="1"/>
</dbReference>
<accession>A0ABZ0PP04</accession>
<dbReference type="SUPFAM" id="SSF52172">
    <property type="entry name" value="CheY-like"/>
    <property type="match status" value="1"/>
</dbReference>
<dbReference type="EMBL" id="CP137852">
    <property type="protein sequence ID" value="WPB87206.1"/>
    <property type="molecule type" value="Genomic_DNA"/>
</dbReference>
<dbReference type="PROSITE" id="PS50110">
    <property type="entry name" value="RESPONSE_REGULATORY"/>
    <property type="match status" value="1"/>
</dbReference>
<dbReference type="InterPro" id="IPR011006">
    <property type="entry name" value="CheY-like_superfamily"/>
</dbReference>
<evidence type="ECO:0000313" key="4">
    <source>
        <dbReference type="EMBL" id="WPB87206.1"/>
    </source>
</evidence>
<organism evidence="4 5">
    <name type="scientific">Sediminicoccus rosea</name>
    <dbReference type="NCBI Taxonomy" id="1225128"/>
    <lineage>
        <taxon>Bacteria</taxon>
        <taxon>Pseudomonadati</taxon>
        <taxon>Pseudomonadota</taxon>
        <taxon>Alphaproteobacteria</taxon>
        <taxon>Acetobacterales</taxon>
        <taxon>Roseomonadaceae</taxon>
        <taxon>Sediminicoccus</taxon>
    </lineage>
</organism>
<protein>
    <submittedName>
        <fullName evidence="4">Response regulator</fullName>
    </submittedName>
</protein>
<dbReference type="Proteomes" id="UP001305521">
    <property type="component" value="Chromosome"/>
</dbReference>
<sequence>MSESVSLLLVEDEPHILREMARALSRRWSPVLQAGSAQEAMALLTAHPEIAVLVTDIRMPGENGLELAMRALAGRGAADALEVVLISGHAMPRDLDDLAPGGRLEFVQKPFRLAELDAAVTRAHERAVTRRNGT</sequence>
<dbReference type="InterPro" id="IPR001789">
    <property type="entry name" value="Sig_transdc_resp-reg_receiver"/>
</dbReference>
<keyword evidence="5" id="KW-1185">Reference proteome</keyword>
<evidence type="ECO:0000313" key="5">
    <source>
        <dbReference type="Proteomes" id="UP001305521"/>
    </source>
</evidence>
<gene>
    <name evidence="4" type="ORF">R9Z33_10065</name>
</gene>
<dbReference type="RefSeq" id="WP_318651160.1">
    <property type="nucleotide sequence ID" value="NZ_CP137852.1"/>
</dbReference>
<evidence type="ECO:0000259" key="3">
    <source>
        <dbReference type="PROSITE" id="PS50110"/>
    </source>
</evidence>
<feature type="domain" description="Response regulatory" evidence="3">
    <location>
        <begin position="6"/>
        <end position="124"/>
    </location>
</feature>
<evidence type="ECO:0000256" key="1">
    <source>
        <dbReference type="ARBA" id="ARBA00022553"/>
    </source>
</evidence>
<dbReference type="Pfam" id="PF00072">
    <property type="entry name" value="Response_reg"/>
    <property type="match status" value="1"/>
</dbReference>
<feature type="modified residue" description="4-aspartylphosphate" evidence="2">
    <location>
        <position position="56"/>
    </location>
</feature>
<reference evidence="4 5" key="1">
    <citation type="submission" date="2023-11" db="EMBL/GenBank/DDBJ databases">
        <title>Arctic aerobic anoxygenic photoheterotroph Sediminicoccus rosea KRV36 adapts its photosynthesis to long days of polar summer.</title>
        <authorList>
            <person name="Tomasch J."/>
            <person name="Kopejtka K."/>
            <person name="Bily T."/>
            <person name="Gardiner A.T."/>
            <person name="Gardian Z."/>
            <person name="Shivaramu S."/>
            <person name="Koblizek M."/>
            <person name="Engelhardt F."/>
            <person name="Kaftan D."/>
        </authorList>
    </citation>
    <scope>NUCLEOTIDE SEQUENCE [LARGE SCALE GENOMIC DNA]</scope>
    <source>
        <strain evidence="4 5">R-30</strain>
    </source>
</reference>
<dbReference type="Gene3D" id="3.40.50.2300">
    <property type="match status" value="1"/>
</dbReference>
<proteinExistence type="predicted"/>
<dbReference type="InterPro" id="IPR050595">
    <property type="entry name" value="Bact_response_regulator"/>
</dbReference>
<dbReference type="PANTHER" id="PTHR44591">
    <property type="entry name" value="STRESS RESPONSE REGULATOR PROTEIN 1"/>
    <property type="match status" value="1"/>
</dbReference>
<dbReference type="PANTHER" id="PTHR44591:SF25">
    <property type="entry name" value="CHEMOTAXIS TWO-COMPONENT RESPONSE REGULATOR"/>
    <property type="match status" value="1"/>
</dbReference>
<name>A0ABZ0PP04_9PROT</name>
<evidence type="ECO:0000256" key="2">
    <source>
        <dbReference type="PROSITE-ProRule" id="PRU00169"/>
    </source>
</evidence>
<keyword evidence="1 2" id="KW-0597">Phosphoprotein</keyword>